<evidence type="ECO:0000256" key="1">
    <source>
        <dbReference type="ARBA" id="ARBA00023284"/>
    </source>
</evidence>
<dbReference type="Pfam" id="PF00578">
    <property type="entry name" value="AhpC-TSA"/>
    <property type="match status" value="1"/>
</dbReference>
<dbReference type="PANTHER" id="PTHR42852:SF17">
    <property type="entry name" value="THIOREDOXIN-LIKE PROTEIN HI_1115"/>
    <property type="match status" value="1"/>
</dbReference>
<protein>
    <submittedName>
        <fullName evidence="3">Redoxin</fullName>
    </submittedName>
</protein>
<name>A0A154QIJ8_9GAMM</name>
<dbReference type="PROSITE" id="PS00194">
    <property type="entry name" value="THIOREDOXIN_1"/>
    <property type="match status" value="1"/>
</dbReference>
<dbReference type="Gene3D" id="3.40.30.10">
    <property type="entry name" value="Glutaredoxin"/>
    <property type="match status" value="1"/>
</dbReference>
<dbReference type="SUPFAM" id="SSF52833">
    <property type="entry name" value="Thioredoxin-like"/>
    <property type="match status" value="1"/>
</dbReference>
<organism evidence="3 4">
    <name type="scientific">Rhodanobacter thiooxydans</name>
    <dbReference type="NCBI Taxonomy" id="416169"/>
    <lineage>
        <taxon>Bacteria</taxon>
        <taxon>Pseudomonadati</taxon>
        <taxon>Pseudomonadota</taxon>
        <taxon>Gammaproteobacteria</taxon>
        <taxon>Lysobacterales</taxon>
        <taxon>Rhodanobacteraceae</taxon>
        <taxon>Rhodanobacter</taxon>
    </lineage>
</organism>
<dbReference type="RefSeq" id="WP_008439328.1">
    <property type="nucleotide sequence ID" value="NZ_LVJS01000037.1"/>
</dbReference>
<dbReference type="AlphaFoldDB" id="A0A154QIJ8"/>
<gene>
    <name evidence="3" type="ORF">RHOFW104T7_11140</name>
</gene>
<reference evidence="3 4" key="1">
    <citation type="journal article" date="2016" name="MBio">
        <title>Lateral Gene Transfer in a Heavy Metal-Contaminated-Groundwater Microbial Community.</title>
        <authorList>
            <person name="Hemme C.L."/>
            <person name="Green S.J."/>
            <person name="Rishishwar L."/>
            <person name="Prakash O."/>
            <person name="Pettenato A."/>
            <person name="Chakraborty R."/>
            <person name="Deutschbauer A.M."/>
            <person name="Van Nostrand J.D."/>
            <person name="Wu L."/>
            <person name="He Z."/>
            <person name="Jordan I.K."/>
            <person name="Hazen T.C."/>
            <person name="Arkin A.P."/>
            <person name="Kostka J.E."/>
            <person name="Zhou J."/>
        </authorList>
    </citation>
    <scope>NUCLEOTIDE SEQUENCE [LARGE SCALE GENOMIC DNA]</scope>
    <source>
        <strain evidence="3 4">FW104-T7</strain>
    </source>
</reference>
<proteinExistence type="predicted"/>
<accession>A0A154QIJ8</accession>
<dbReference type="GO" id="GO:0015036">
    <property type="term" value="F:disulfide oxidoreductase activity"/>
    <property type="evidence" value="ECO:0007669"/>
    <property type="project" value="UniProtKB-ARBA"/>
</dbReference>
<dbReference type="InterPro" id="IPR050553">
    <property type="entry name" value="Thioredoxin_ResA/DsbE_sf"/>
</dbReference>
<keyword evidence="4" id="KW-1185">Reference proteome</keyword>
<dbReference type="InterPro" id="IPR013766">
    <property type="entry name" value="Thioredoxin_domain"/>
</dbReference>
<dbReference type="Proteomes" id="UP000076131">
    <property type="component" value="Unassembled WGS sequence"/>
</dbReference>
<dbReference type="InterPro" id="IPR036249">
    <property type="entry name" value="Thioredoxin-like_sf"/>
</dbReference>
<dbReference type="GO" id="GO:0016209">
    <property type="term" value="F:antioxidant activity"/>
    <property type="evidence" value="ECO:0007669"/>
    <property type="project" value="InterPro"/>
</dbReference>
<feature type="domain" description="Thioredoxin" evidence="2">
    <location>
        <begin position="36"/>
        <end position="177"/>
    </location>
</feature>
<comment type="caution">
    <text evidence="3">The sequence shown here is derived from an EMBL/GenBank/DDBJ whole genome shotgun (WGS) entry which is preliminary data.</text>
</comment>
<dbReference type="EMBL" id="LVJS01000037">
    <property type="protein sequence ID" value="KZC23949.1"/>
    <property type="molecule type" value="Genomic_DNA"/>
</dbReference>
<dbReference type="STRING" id="416169.RHOFW104T7_11140"/>
<keyword evidence="1" id="KW-0676">Redox-active center</keyword>
<dbReference type="eggNOG" id="COG0526">
    <property type="taxonomic scope" value="Bacteria"/>
</dbReference>
<evidence type="ECO:0000259" key="2">
    <source>
        <dbReference type="PROSITE" id="PS51352"/>
    </source>
</evidence>
<dbReference type="InterPro" id="IPR000866">
    <property type="entry name" value="AhpC/TSA"/>
</dbReference>
<dbReference type="InterPro" id="IPR017937">
    <property type="entry name" value="Thioredoxin_CS"/>
</dbReference>
<evidence type="ECO:0000313" key="4">
    <source>
        <dbReference type="Proteomes" id="UP000076131"/>
    </source>
</evidence>
<dbReference type="CDD" id="cd02966">
    <property type="entry name" value="TlpA_like_family"/>
    <property type="match status" value="1"/>
</dbReference>
<sequence length="179" mass="19233">MLSRSNWLIIGLAVLAAALGGYAQRHQRQVDSPPPSLLGQPLPPLVLPDLDGKPHRLDDYRGRRVLLNFWASWCAPCLQEMPALAEAQAKFGEHGAIVVGIAMDEPAHVRAFLAAHAVDYPILIGDMGPPSTSLKLGNTRQVLPYSVLIGADGRILTTHAGPLPAAQLVRWLAPARTGH</sequence>
<evidence type="ECO:0000313" key="3">
    <source>
        <dbReference type="EMBL" id="KZC23949.1"/>
    </source>
</evidence>
<dbReference type="PANTHER" id="PTHR42852">
    <property type="entry name" value="THIOL:DISULFIDE INTERCHANGE PROTEIN DSBE"/>
    <property type="match status" value="1"/>
</dbReference>
<dbReference type="PROSITE" id="PS51352">
    <property type="entry name" value="THIOREDOXIN_2"/>
    <property type="match status" value="1"/>
</dbReference>